<organism evidence="11 12">
    <name type="scientific">Candidatus Rhodobacter oscarellae</name>
    <dbReference type="NCBI Taxonomy" id="1675527"/>
    <lineage>
        <taxon>Bacteria</taxon>
        <taxon>Pseudomonadati</taxon>
        <taxon>Pseudomonadota</taxon>
        <taxon>Alphaproteobacteria</taxon>
        <taxon>Rhodobacterales</taxon>
        <taxon>Rhodobacter group</taxon>
        <taxon>Rhodobacter</taxon>
    </lineage>
</organism>
<dbReference type="InterPro" id="IPR050388">
    <property type="entry name" value="ABC_Ni/Peptide_Import"/>
</dbReference>
<evidence type="ECO:0000256" key="5">
    <source>
        <dbReference type="ARBA" id="ARBA00022519"/>
    </source>
</evidence>
<dbReference type="Gene3D" id="3.40.50.300">
    <property type="entry name" value="P-loop containing nucleotide triphosphate hydrolases"/>
    <property type="match status" value="1"/>
</dbReference>
<accession>A0A0J9EC83</accession>
<dbReference type="AlphaFoldDB" id="A0A0J9EC83"/>
<dbReference type="GO" id="GO:0005524">
    <property type="term" value="F:ATP binding"/>
    <property type="evidence" value="ECO:0007669"/>
    <property type="project" value="UniProtKB-KW"/>
</dbReference>
<evidence type="ECO:0000259" key="10">
    <source>
        <dbReference type="PROSITE" id="PS50893"/>
    </source>
</evidence>
<feature type="domain" description="ABC transporter" evidence="10">
    <location>
        <begin position="3"/>
        <end position="201"/>
    </location>
</feature>
<dbReference type="PROSITE" id="PS50893">
    <property type="entry name" value="ABC_TRANSPORTER_2"/>
    <property type="match status" value="1"/>
</dbReference>
<evidence type="ECO:0000256" key="4">
    <source>
        <dbReference type="ARBA" id="ARBA00022475"/>
    </source>
</evidence>
<dbReference type="NCBIfam" id="TIGR01727">
    <property type="entry name" value="oligo_HPY"/>
    <property type="match status" value="1"/>
</dbReference>
<keyword evidence="12" id="KW-1185">Reference proteome</keyword>
<comment type="similarity">
    <text evidence="2">Belongs to the ABC transporter superfamily.</text>
</comment>
<evidence type="ECO:0000256" key="8">
    <source>
        <dbReference type="ARBA" id="ARBA00022967"/>
    </source>
</evidence>
<keyword evidence="9" id="KW-0472">Membrane</keyword>
<sequence length="270" mass="30032">MGLLAKALRVTSGTIRFDGNDLLALKNEEMRQLRGRDISMVFQEPMTSLNPVRSIGSQIMESIEENLGLSRAKARQRAIELLKEVGVADAERRLKQYPHHFSGGMRQRVMIAIALAGNPKLIIADEPTTALDVTIQAQILDLMARICRDHGTAMILITHNLGIVARYAQRVNVMYGGRIVESGSARAIYAEPRHPYTDGLLQSVPRLDQDRKVPLRPIQGNPADPFTPIPGCRFHPRCPYTTQICREEAPGFDDGLACHFPLTTETREAV</sequence>
<evidence type="ECO:0000313" key="12">
    <source>
        <dbReference type="Proteomes" id="UP000037178"/>
    </source>
</evidence>
<protein>
    <submittedName>
        <fullName evidence="11">Oligopeptide transport ATP-binding protein OppD</fullName>
    </submittedName>
</protein>
<evidence type="ECO:0000313" key="11">
    <source>
        <dbReference type="EMBL" id="KMW60382.1"/>
    </source>
</evidence>
<dbReference type="SUPFAM" id="SSF52540">
    <property type="entry name" value="P-loop containing nucleoside triphosphate hydrolases"/>
    <property type="match status" value="1"/>
</dbReference>
<dbReference type="Pfam" id="PF08352">
    <property type="entry name" value="oligo_HPY"/>
    <property type="match status" value="1"/>
</dbReference>
<dbReference type="PROSITE" id="PS00211">
    <property type="entry name" value="ABC_TRANSPORTER_1"/>
    <property type="match status" value="1"/>
</dbReference>
<dbReference type="Proteomes" id="UP000037178">
    <property type="component" value="Unassembled WGS sequence"/>
</dbReference>
<dbReference type="PANTHER" id="PTHR43297">
    <property type="entry name" value="OLIGOPEPTIDE TRANSPORT ATP-BINDING PROTEIN APPD"/>
    <property type="match status" value="1"/>
</dbReference>
<evidence type="ECO:0000256" key="6">
    <source>
        <dbReference type="ARBA" id="ARBA00022741"/>
    </source>
</evidence>
<evidence type="ECO:0000256" key="9">
    <source>
        <dbReference type="ARBA" id="ARBA00023136"/>
    </source>
</evidence>
<keyword evidence="5" id="KW-0997">Cell inner membrane</keyword>
<comment type="caution">
    <text evidence="11">The sequence shown here is derived from an EMBL/GenBank/DDBJ whole genome shotgun (WGS) entry which is preliminary data.</text>
</comment>
<dbReference type="FunFam" id="3.40.50.300:FF:000016">
    <property type="entry name" value="Oligopeptide ABC transporter ATP-binding component"/>
    <property type="match status" value="1"/>
</dbReference>
<dbReference type="InterPro" id="IPR017871">
    <property type="entry name" value="ABC_transporter-like_CS"/>
</dbReference>
<dbReference type="PATRIC" id="fig|1675527.3.peg.593"/>
<evidence type="ECO:0000256" key="1">
    <source>
        <dbReference type="ARBA" id="ARBA00004417"/>
    </source>
</evidence>
<dbReference type="GO" id="GO:0016887">
    <property type="term" value="F:ATP hydrolysis activity"/>
    <property type="evidence" value="ECO:0007669"/>
    <property type="project" value="InterPro"/>
</dbReference>
<proteinExistence type="inferred from homology"/>
<keyword evidence="3" id="KW-0813">Transport</keyword>
<dbReference type="STRING" id="1675527.AIOL_000535"/>
<keyword evidence="8" id="KW-1278">Translocase</keyword>
<keyword evidence="4" id="KW-1003">Cell membrane</keyword>
<dbReference type="Pfam" id="PF00005">
    <property type="entry name" value="ABC_tran"/>
    <property type="match status" value="1"/>
</dbReference>
<dbReference type="InterPro" id="IPR003439">
    <property type="entry name" value="ABC_transporter-like_ATP-bd"/>
</dbReference>
<evidence type="ECO:0000256" key="3">
    <source>
        <dbReference type="ARBA" id="ARBA00022448"/>
    </source>
</evidence>
<evidence type="ECO:0000256" key="2">
    <source>
        <dbReference type="ARBA" id="ARBA00005417"/>
    </source>
</evidence>
<keyword evidence="7 11" id="KW-0067">ATP-binding</keyword>
<evidence type="ECO:0000256" key="7">
    <source>
        <dbReference type="ARBA" id="ARBA00022840"/>
    </source>
</evidence>
<dbReference type="GO" id="GO:0015833">
    <property type="term" value="P:peptide transport"/>
    <property type="evidence" value="ECO:0007669"/>
    <property type="project" value="InterPro"/>
</dbReference>
<keyword evidence="6" id="KW-0547">Nucleotide-binding</keyword>
<dbReference type="GO" id="GO:0055085">
    <property type="term" value="P:transmembrane transport"/>
    <property type="evidence" value="ECO:0007669"/>
    <property type="project" value="UniProtKB-ARBA"/>
</dbReference>
<name>A0A0J9EC83_9RHOB</name>
<dbReference type="InterPro" id="IPR013563">
    <property type="entry name" value="Oligopep_ABC_C"/>
</dbReference>
<dbReference type="CDD" id="cd03257">
    <property type="entry name" value="ABC_NikE_OppD_transporters"/>
    <property type="match status" value="1"/>
</dbReference>
<gene>
    <name evidence="11" type="ORF">AIOL_000535</name>
</gene>
<comment type="subcellular location">
    <subcellularLocation>
        <location evidence="1">Cell inner membrane</location>
        <topology evidence="1">Peripheral membrane protein</topology>
    </subcellularLocation>
</comment>
<dbReference type="EMBL" id="LFTY01000001">
    <property type="protein sequence ID" value="KMW60382.1"/>
    <property type="molecule type" value="Genomic_DNA"/>
</dbReference>
<dbReference type="GO" id="GO:0005886">
    <property type="term" value="C:plasma membrane"/>
    <property type="evidence" value="ECO:0007669"/>
    <property type="project" value="UniProtKB-SubCell"/>
</dbReference>
<dbReference type="InterPro" id="IPR027417">
    <property type="entry name" value="P-loop_NTPase"/>
</dbReference>
<dbReference type="PANTHER" id="PTHR43297:SF14">
    <property type="entry name" value="ATPASE AAA-TYPE CORE DOMAIN-CONTAINING PROTEIN"/>
    <property type="match status" value="1"/>
</dbReference>
<reference evidence="11 12" key="1">
    <citation type="submission" date="2015-06" db="EMBL/GenBank/DDBJ databases">
        <title>Draft genome sequence of an Alphaproteobacteria species associated to the Mediterranean sponge Oscarella lobularis.</title>
        <authorList>
            <person name="Jourda C."/>
            <person name="Santini S."/>
            <person name="Claverie J.-M."/>
        </authorList>
    </citation>
    <scope>NUCLEOTIDE SEQUENCE [LARGE SCALE GENOMIC DNA]</scope>
    <source>
        <strain evidence="11">IGS</strain>
    </source>
</reference>